<proteinExistence type="predicted"/>
<evidence type="ECO:0000256" key="3">
    <source>
        <dbReference type="SAM" id="SignalP"/>
    </source>
</evidence>
<sequence>MATRLHLRSVVLGFLVLLSVQSCYSRNIPQVLQSLDERSNSTEPTEPMQGWTDGPNTRGTLDIIWSSVFTIFLCSWSVLCVQVPAVNEDDMVLFRRKLYLFILGIAGPEFTLLLAMGQFMFARRSFKAFRASNRESNRPEWTMNHSFFADMGGFLLKAPDMPAFPIDGLQIHYLVTNGYLEYPTLDKRTIGDRNKTDTLVRVITIFQTLWFTINCIARTTQHLALTTLELTALAFIPCTLATTFCWANKPADVSRPIILEITTPISTILLKAGSAASQPYRNTPLDFVSRQEWSWSLYWQFWRSFLRGMHIIFYPRVRPIPRFPNDNFPEPGPWGLLAFFFFSTGYASIFLAGWNFVFATQKEQTLWRIASLASMAAMVVTWITDTVVFRMLPGIRRETKRSLQRASSGFAPSSSPSSSLSPNLEVEKAVDSQGHDNSHGQTQTKKLWFAQTAVGRRIYRVANFLRNTSSDKDPEYTVPLRALLPVTFSGVLYLICRSYLLVEDFVGLRSLPKSAYDMVDWAGMIPHLCGTV</sequence>
<accession>A0A1Y1Z315</accession>
<keyword evidence="5" id="KW-1185">Reference proteome</keyword>
<feature type="signal peptide" evidence="3">
    <location>
        <begin position="1"/>
        <end position="25"/>
    </location>
</feature>
<dbReference type="OrthoDB" id="9451547at2759"/>
<keyword evidence="2" id="KW-0472">Membrane</keyword>
<comment type="caution">
    <text evidence="4">The sequence shown here is derived from an EMBL/GenBank/DDBJ whole genome shotgun (WGS) entry which is preliminary data.</text>
</comment>
<organism evidence="4 5">
    <name type="scientific">Clohesyomyces aquaticus</name>
    <dbReference type="NCBI Taxonomy" id="1231657"/>
    <lineage>
        <taxon>Eukaryota</taxon>
        <taxon>Fungi</taxon>
        <taxon>Dikarya</taxon>
        <taxon>Ascomycota</taxon>
        <taxon>Pezizomycotina</taxon>
        <taxon>Dothideomycetes</taxon>
        <taxon>Pleosporomycetidae</taxon>
        <taxon>Pleosporales</taxon>
        <taxon>Lindgomycetaceae</taxon>
        <taxon>Clohesyomyces</taxon>
    </lineage>
</organism>
<gene>
    <name evidence="4" type="ORF">BCR34DRAFT_572522</name>
</gene>
<evidence type="ECO:0000256" key="1">
    <source>
        <dbReference type="SAM" id="MobiDB-lite"/>
    </source>
</evidence>
<feature type="chain" id="PRO_5012575969" evidence="3">
    <location>
        <begin position="26"/>
        <end position="532"/>
    </location>
</feature>
<evidence type="ECO:0000256" key="2">
    <source>
        <dbReference type="SAM" id="Phobius"/>
    </source>
</evidence>
<feature type="transmembrane region" description="Helical" evidence="2">
    <location>
        <begin position="334"/>
        <end position="358"/>
    </location>
</feature>
<protein>
    <submittedName>
        <fullName evidence="4">Uncharacterized protein</fullName>
    </submittedName>
</protein>
<reference evidence="4 5" key="1">
    <citation type="submission" date="2016-07" db="EMBL/GenBank/DDBJ databases">
        <title>Pervasive Adenine N6-methylation of Active Genes in Fungi.</title>
        <authorList>
            <consortium name="DOE Joint Genome Institute"/>
            <person name="Mondo S.J."/>
            <person name="Dannebaum R.O."/>
            <person name="Kuo R.C."/>
            <person name="Labutti K."/>
            <person name="Haridas S."/>
            <person name="Kuo A."/>
            <person name="Salamov A."/>
            <person name="Ahrendt S.R."/>
            <person name="Lipzen A."/>
            <person name="Sullivan W."/>
            <person name="Andreopoulos W.B."/>
            <person name="Clum A."/>
            <person name="Lindquist E."/>
            <person name="Daum C."/>
            <person name="Ramamoorthy G.K."/>
            <person name="Gryganskyi A."/>
            <person name="Culley D."/>
            <person name="Magnuson J.K."/>
            <person name="James T.Y."/>
            <person name="O'Malley M.A."/>
            <person name="Stajich J.E."/>
            <person name="Spatafora J.W."/>
            <person name="Visel A."/>
            <person name="Grigoriev I.V."/>
        </authorList>
    </citation>
    <scope>NUCLEOTIDE SEQUENCE [LARGE SCALE GENOMIC DNA]</scope>
    <source>
        <strain evidence="4 5">CBS 115471</strain>
    </source>
</reference>
<feature type="transmembrane region" description="Helical" evidence="2">
    <location>
        <begin position="98"/>
        <end position="121"/>
    </location>
</feature>
<feature type="transmembrane region" description="Helical" evidence="2">
    <location>
        <begin position="63"/>
        <end position="86"/>
    </location>
</feature>
<evidence type="ECO:0000313" key="5">
    <source>
        <dbReference type="Proteomes" id="UP000193144"/>
    </source>
</evidence>
<keyword evidence="2" id="KW-1133">Transmembrane helix</keyword>
<feature type="transmembrane region" description="Helical" evidence="2">
    <location>
        <begin position="365"/>
        <end position="384"/>
    </location>
</feature>
<evidence type="ECO:0000313" key="4">
    <source>
        <dbReference type="EMBL" id="ORY04678.1"/>
    </source>
</evidence>
<dbReference type="AlphaFoldDB" id="A0A1Y1Z315"/>
<feature type="region of interest" description="Disordered" evidence="1">
    <location>
        <begin position="35"/>
        <end position="54"/>
    </location>
</feature>
<name>A0A1Y1Z315_9PLEO</name>
<dbReference type="PROSITE" id="PS51257">
    <property type="entry name" value="PROKAR_LIPOPROTEIN"/>
    <property type="match status" value="1"/>
</dbReference>
<dbReference type="PANTHER" id="PTHR35043:SF8">
    <property type="entry name" value="DUF4220 DOMAIN-CONTAINING PROTEIN"/>
    <property type="match status" value="1"/>
</dbReference>
<keyword evidence="3" id="KW-0732">Signal</keyword>
<dbReference type="EMBL" id="MCFA01000133">
    <property type="protein sequence ID" value="ORY04678.1"/>
    <property type="molecule type" value="Genomic_DNA"/>
</dbReference>
<dbReference type="STRING" id="1231657.A0A1Y1Z315"/>
<dbReference type="PANTHER" id="PTHR35043">
    <property type="entry name" value="TRANSCRIPTION FACTOR DOMAIN-CONTAINING PROTEIN"/>
    <property type="match status" value="1"/>
</dbReference>
<keyword evidence="2" id="KW-0812">Transmembrane</keyword>
<dbReference type="Proteomes" id="UP000193144">
    <property type="component" value="Unassembled WGS sequence"/>
</dbReference>